<sequence length="87" mass="9555">MIWLCIAFRFIKAMGAAVSPQQYKGYTVWGFAKGLPDGHFDSSGSVSKDHLLIGASDDLGTYPTFESATQRGIDWAKAWVDRHGVAF</sequence>
<protein>
    <submittedName>
        <fullName evidence="1">Uncharacterized protein</fullName>
    </submittedName>
</protein>
<dbReference type="Proteomes" id="UP000414233">
    <property type="component" value="Unassembled WGS sequence"/>
</dbReference>
<evidence type="ECO:0000313" key="1">
    <source>
        <dbReference type="EMBL" id="VVD96822.1"/>
    </source>
</evidence>
<accession>A0A5E4UBB5</accession>
<keyword evidence="2" id="KW-1185">Reference proteome</keyword>
<name>A0A5E4UBB5_9BURK</name>
<dbReference type="AlphaFoldDB" id="A0A5E4UBB5"/>
<reference evidence="1 2" key="1">
    <citation type="submission" date="2019-08" db="EMBL/GenBank/DDBJ databases">
        <authorList>
            <person name="Peeters C."/>
        </authorList>
    </citation>
    <scope>NUCLEOTIDE SEQUENCE [LARGE SCALE GENOMIC DNA]</scope>
    <source>
        <strain evidence="1 2">LMG 30175</strain>
    </source>
</reference>
<dbReference type="EMBL" id="CABPRZ010000006">
    <property type="protein sequence ID" value="VVD96822.1"/>
    <property type="molecule type" value="Genomic_DNA"/>
</dbReference>
<evidence type="ECO:0000313" key="2">
    <source>
        <dbReference type="Proteomes" id="UP000414233"/>
    </source>
</evidence>
<organism evidence="1 2">
    <name type="scientific">Pandoraea terrae</name>
    <dbReference type="NCBI Taxonomy" id="1537710"/>
    <lineage>
        <taxon>Bacteria</taxon>
        <taxon>Pseudomonadati</taxon>
        <taxon>Pseudomonadota</taxon>
        <taxon>Betaproteobacteria</taxon>
        <taxon>Burkholderiales</taxon>
        <taxon>Burkholderiaceae</taxon>
        <taxon>Pandoraea</taxon>
    </lineage>
</organism>
<gene>
    <name evidence="1" type="ORF">PTE30175_01848</name>
</gene>
<proteinExistence type="predicted"/>